<dbReference type="AlphaFoldDB" id="A0AAE9L6Z6"/>
<reference evidence="2" key="1">
    <citation type="submission" date="2022-11" db="EMBL/GenBank/DDBJ databases">
        <authorList>
            <person name="Vasilchenko N.G."/>
            <person name="Prazdnova E.V."/>
            <person name="Gorovtsov A.V."/>
            <person name="Chistyakov V.A."/>
            <person name="Pak M.L."/>
        </authorList>
    </citation>
    <scope>NUCLEOTIDE SEQUENCE</scope>
    <source>
        <strain evidence="2">R 4.5</strain>
    </source>
</reference>
<dbReference type="Proteomes" id="UP001055784">
    <property type="component" value="Chromosome"/>
</dbReference>
<feature type="region of interest" description="Disordered" evidence="1">
    <location>
        <begin position="179"/>
        <end position="209"/>
    </location>
</feature>
<accession>A0AAE9L6Z6</accession>
<name>A0AAE9L6Z6_PAEPO</name>
<dbReference type="RefSeq" id="WP_250260655.1">
    <property type="nucleotide sequence ID" value="NZ_CP097770.1"/>
</dbReference>
<dbReference type="EMBL" id="CP097770">
    <property type="protein sequence ID" value="URJ50749.1"/>
    <property type="molecule type" value="Genomic_DNA"/>
</dbReference>
<evidence type="ECO:0000313" key="3">
    <source>
        <dbReference type="Proteomes" id="UP001055784"/>
    </source>
</evidence>
<proteinExistence type="predicted"/>
<sequence length="209" mass="23782">MEPLLKDDAIKILQPYVILIKEAVFKAVQDYYIGEEYAQTRHKHSQRTAASICHDNIKDEIKLRFEGLPKVGTDERKGLFMLSIEGLLTLRFKKFNDNLLSSGITTMQALAYDLQDVVQLELEGLPPYGLLHVGYTLNSLQSNIDGIYITYRYGKVNIWEWDITHEEVTPIAEPALFPLPTPSETTTRKTRVRVKDKSISAGDKNAINK</sequence>
<protein>
    <submittedName>
        <fullName evidence="2">Uncharacterized protein</fullName>
    </submittedName>
</protein>
<organism evidence="2 3">
    <name type="scientific">Paenibacillus polymyxa</name>
    <name type="common">Bacillus polymyxa</name>
    <dbReference type="NCBI Taxonomy" id="1406"/>
    <lineage>
        <taxon>Bacteria</taxon>
        <taxon>Bacillati</taxon>
        <taxon>Bacillota</taxon>
        <taxon>Bacilli</taxon>
        <taxon>Bacillales</taxon>
        <taxon>Paenibacillaceae</taxon>
        <taxon>Paenibacillus</taxon>
    </lineage>
</organism>
<evidence type="ECO:0000256" key="1">
    <source>
        <dbReference type="SAM" id="MobiDB-lite"/>
    </source>
</evidence>
<gene>
    <name evidence="2" type="ORF">MF626_000116</name>
</gene>
<evidence type="ECO:0000313" key="2">
    <source>
        <dbReference type="EMBL" id="URJ50749.1"/>
    </source>
</evidence>